<protein>
    <recommendedName>
        <fullName evidence="1">HTH cro/C1-type domain-containing protein</fullName>
    </recommendedName>
</protein>
<dbReference type="InterPro" id="IPR010982">
    <property type="entry name" value="Lambda_DNA-bd_dom_sf"/>
</dbReference>
<accession>A0A543PYX9</accession>
<dbReference type="EMBL" id="SZUV01000006">
    <property type="protein sequence ID" value="TQN49286.1"/>
    <property type="molecule type" value="Genomic_DNA"/>
</dbReference>
<evidence type="ECO:0000313" key="2">
    <source>
        <dbReference type="EMBL" id="TQN49286.1"/>
    </source>
</evidence>
<dbReference type="GO" id="GO:0003677">
    <property type="term" value="F:DNA binding"/>
    <property type="evidence" value="ECO:0007669"/>
    <property type="project" value="InterPro"/>
</dbReference>
<dbReference type="SMART" id="SM00530">
    <property type="entry name" value="HTH_XRE"/>
    <property type="match status" value="1"/>
</dbReference>
<reference evidence="2 3" key="1">
    <citation type="submission" date="2019-03" db="EMBL/GenBank/DDBJ databases">
        <title>New insights into Acidothiobacillus thiooxidans sulfur metabolism through coupled gene expression, solution geochemistry, microscopy and spectroscopy analyses.</title>
        <authorList>
            <person name="Camacho D."/>
            <person name="Frazao R."/>
            <person name="Fouillen A."/>
            <person name="Nanci A."/>
            <person name="Lang B.F."/>
            <person name="Apte S.C."/>
            <person name="Baron C."/>
            <person name="Warren L.A."/>
        </authorList>
    </citation>
    <scope>NUCLEOTIDE SEQUENCE [LARGE SCALE GENOMIC DNA]</scope>
    <source>
        <strain evidence="2 3">ATCC 19377</strain>
    </source>
</reference>
<name>A0A543PYX9_ACITH</name>
<dbReference type="PANTHER" id="PTHR35010:SF2">
    <property type="entry name" value="BLL4672 PROTEIN"/>
    <property type="match status" value="1"/>
</dbReference>
<dbReference type="InterPro" id="IPR041413">
    <property type="entry name" value="MLTR_LBD"/>
</dbReference>
<feature type="domain" description="HTH cro/C1-type" evidence="1">
    <location>
        <begin position="11"/>
        <end position="83"/>
    </location>
</feature>
<comment type="caution">
    <text evidence="2">The sequence shown here is derived from an EMBL/GenBank/DDBJ whole genome shotgun (WGS) entry which is preliminary data.</text>
</comment>
<gene>
    <name evidence="2" type="ORF">DLNHIDIE_03331</name>
</gene>
<dbReference type="Pfam" id="PF17765">
    <property type="entry name" value="MLTR_LBD"/>
    <property type="match status" value="1"/>
</dbReference>
<dbReference type="RefSeq" id="WP_142090075.1">
    <property type="nucleotide sequence ID" value="NZ_SZUV01000006.1"/>
</dbReference>
<proteinExistence type="predicted"/>
<evidence type="ECO:0000313" key="3">
    <source>
        <dbReference type="Proteomes" id="UP000315403"/>
    </source>
</evidence>
<dbReference type="Pfam" id="PF13560">
    <property type="entry name" value="HTH_31"/>
    <property type="match status" value="1"/>
</dbReference>
<sequence length="267" mass="30078">MSGDSLALGAFIRRHREKTTPQQAGLNALGRRRTPGLRREELAMLSGVSGTWITWIEQGRPIQPSVPTLDRLSKVLQLSHAERQHLFHLAGKADPQLESPPSAVAPTLLHLLKILQYPAYILDRYWNVPAWNAAAAAHFAGWLPASPVPEEKPPNLLEFLFLDPGARNFVDDWHSRCRRLVAEFRADVGKHLDDPEMARIISQLQSQSRTFAGLWPAQDVVEREGGRRVFQHPVHGRVVYEQSTLLPAAHTDMKLVILLPYQEDDLV</sequence>
<dbReference type="CDD" id="cd00093">
    <property type="entry name" value="HTH_XRE"/>
    <property type="match status" value="1"/>
</dbReference>
<dbReference type="SUPFAM" id="SSF47413">
    <property type="entry name" value="lambda repressor-like DNA-binding domains"/>
    <property type="match status" value="1"/>
</dbReference>
<dbReference type="Proteomes" id="UP000315403">
    <property type="component" value="Unassembled WGS sequence"/>
</dbReference>
<dbReference type="Gene3D" id="3.30.450.180">
    <property type="match status" value="1"/>
</dbReference>
<dbReference type="PANTHER" id="PTHR35010">
    <property type="entry name" value="BLL4672 PROTEIN-RELATED"/>
    <property type="match status" value="1"/>
</dbReference>
<dbReference type="InterPro" id="IPR001387">
    <property type="entry name" value="Cro/C1-type_HTH"/>
</dbReference>
<dbReference type="AlphaFoldDB" id="A0A543PYX9"/>
<dbReference type="Gene3D" id="1.10.260.40">
    <property type="entry name" value="lambda repressor-like DNA-binding domains"/>
    <property type="match status" value="1"/>
</dbReference>
<evidence type="ECO:0000259" key="1">
    <source>
        <dbReference type="SMART" id="SM00530"/>
    </source>
</evidence>
<organism evidence="2 3">
    <name type="scientific">Acidithiobacillus thiooxidans ATCC 19377</name>
    <dbReference type="NCBI Taxonomy" id="637390"/>
    <lineage>
        <taxon>Bacteria</taxon>
        <taxon>Pseudomonadati</taxon>
        <taxon>Pseudomonadota</taxon>
        <taxon>Acidithiobacillia</taxon>
        <taxon>Acidithiobacillales</taxon>
        <taxon>Acidithiobacillaceae</taxon>
        <taxon>Acidithiobacillus</taxon>
    </lineage>
</organism>